<proteinExistence type="predicted"/>
<dbReference type="EMBL" id="CP011209">
    <property type="protein sequence ID" value="AKM78704.1"/>
    <property type="molecule type" value="Genomic_DNA"/>
</dbReference>
<name>A0A0G4ASW4_9BACT</name>
<reference evidence="1 2" key="1">
    <citation type="journal article" date="2015" name="Nature">
        <title>rRNA introns, odd ribosomes, and small enigmatic genomes across a large radiation of phyla.</title>
        <authorList>
            <person name="Brown C.T."/>
            <person name="Hug L.A."/>
            <person name="Thomas B.C."/>
            <person name="Sharon I."/>
            <person name="Castelle C.J."/>
            <person name="Singh A."/>
            <person name="Wilkins M.J."/>
            <person name="Williams K.H."/>
            <person name="Banfield J.F."/>
        </authorList>
    </citation>
    <scope>NUCLEOTIDE SEQUENCE [LARGE SCALE GENOMIC DNA]</scope>
</reference>
<gene>
    <name evidence="1" type="ORF">UX70_C0001G1012</name>
</gene>
<evidence type="ECO:0000313" key="2">
    <source>
        <dbReference type="Proteomes" id="UP000035656"/>
    </source>
</evidence>
<dbReference type="KEGG" id="pwo:UX70_C0001G1012"/>
<sequence>MSELKALLEQFLSSANAPQQLFETDNWGSLEAMWLGAVSAHTRTLIEWRMAQVLTTIPHLDNLIELHKQALATSVALLIERRIRETLPYILPHIDDWHTLVCIRKHVPSEPIADHLVEKRMRQVLPAILPTITEWPCLLKMWKSVPGNTPSERLVEERMFEVIFTVSADAVPEWFTHYLQNPDSIPNQHFAVPISEKARFLLIDL</sequence>
<dbReference type="AlphaFoldDB" id="A0A0G4ASW4"/>
<dbReference type="Proteomes" id="UP000035656">
    <property type="component" value="Chromosome"/>
</dbReference>
<accession>A0A0G4ASW4</accession>
<organism evidence="1 2">
    <name type="scientific">Candidatus Wolfebacteria bacterium GW2011_GWB1_47_1</name>
    <dbReference type="NCBI Taxonomy" id="1619007"/>
    <lineage>
        <taxon>Bacteria</taxon>
        <taxon>Candidatus Wolfeibacteriota</taxon>
    </lineage>
</organism>
<evidence type="ECO:0000313" key="1">
    <source>
        <dbReference type="EMBL" id="AKM78704.1"/>
    </source>
</evidence>
<protein>
    <submittedName>
        <fullName evidence="1">Uncharacterized protein</fullName>
    </submittedName>
</protein>